<dbReference type="SUPFAM" id="SSF63829">
    <property type="entry name" value="Calcium-dependent phosphotriesterase"/>
    <property type="match status" value="1"/>
</dbReference>
<dbReference type="InterPro" id="IPR011042">
    <property type="entry name" value="6-blade_b-propeller_TolB-like"/>
</dbReference>
<dbReference type="InterPro" id="IPR000033">
    <property type="entry name" value="LDLR_classB_rpt"/>
</dbReference>
<evidence type="ECO:0000256" key="2">
    <source>
        <dbReference type="PROSITE-ProRule" id="PRU00504"/>
    </source>
</evidence>
<dbReference type="EMBL" id="QLII01000001">
    <property type="protein sequence ID" value="RAI77637.1"/>
    <property type="molecule type" value="Genomic_DNA"/>
</dbReference>
<dbReference type="InterPro" id="IPR056822">
    <property type="entry name" value="TEN_NHL"/>
</dbReference>
<evidence type="ECO:0000256" key="1">
    <source>
        <dbReference type="ARBA" id="ARBA00022737"/>
    </source>
</evidence>
<dbReference type="PROSITE" id="PS51125">
    <property type="entry name" value="NHL"/>
    <property type="match status" value="2"/>
</dbReference>
<dbReference type="Proteomes" id="UP000249016">
    <property type="component" value="Unassembled WGS sequence"/>
</dbReference>
<feature type="domain" description="Teneurin NHL" evidence="3">
    <location>
        <begin position="375"/>
        <end position="426"/>
    </location>
</feature>
<dbReference type="SMART" id="SM00135">
    <property type="entry name" value="LY"/>
    <property type="match status" value="6"/>
</dbReference>
<dbReference type="Pfam" id="PF25021">
    <property type="entry name" value="TEN_NHL"/>
    <property type="match status" value="4"/>
</dbReference>
<keyword evidence="5" id="KW-1185">Reference proteome</keyword>
<feature type="domain" description="Teneurin NHL" evidence="3">
    <location>
        <begin position="39"/>
        <end position="90"/>
    </location>
</feature>
<gene>
    <name evidence="4" type="ORF">HMF3257_32180</name>
</gene>
<dbReference type="OrthoDB" id="964296at2"/>
<dbReference type="CDD" id="cd14953">
    <property type="entry name" value="NHL_like_1"/>
    <property type="match status" value="1"/>
</dbReference>
<organism evidence="4 5">
    <name type="scientific">Spirosoma telluris</name>
    <dbReference type="NCBI Taxonomy" id="2183553"/>
    <lineage>
        <taxon>Bacteria</taxon>
        <taxon>Pseudomonadati</taxon>
        <taxon>Bacteroidota</taxon>
        <taxon>Cytophagia</taxon>
        <taxon>Cytophagales</taxon>
        <taxon>Cytophagaceae</taxon>
        <taxon>Spirosoma</taxon>
    </lineage>
</organism>
<name>A0A327NQW6_9BACT</name>
<feature type="domain" description="Teneurin NHL" evidence="3">
    <location>
        <begin position="264"/>
        <end position="316"/>
    </location>
</feature>
<dbReference type="Gene3D" id="2.120.10.30">
    <property type="entry name" value="TolB, C-terminal domain"/>
    <property type="match status" value="5"/>
</dbReference>
<keyword evidence="1" id="KW-0677">Repeat</keyword>
<dbReference type="PANTHER" id="PTHR46388">
    <property type="entry name" value="NHL REPEAT-CONTAINING PROTEIN 2"/>
    <property type="match status" value="1"/>
</dbReference>
<accession>A0A327NQW6</accession>
<reference evidence="4 5" key="1">
    <citation type="submission" date="2018-06" db="EMBL/GenBank/DDBJ databases">
        <title>Spirosoma sp. HMF3257 Genome sequencing and assembly.</title>
        <authorList>
            <person name="Kang H."/>
            <person name="Cha I."/>
            <person name="Kim H."/>
            <person name="Kang J."/>
            <person name="Joh K."/>
        </authorList>
    </citation>
    <scope>NUCLEOTIDE SEQUENCE [LARGE SCALE GENOMIC DNA]</scope>
    <source>
        <strain evidence="4 5">HMF3257</strain>
    </source>
</reference>
<evidence type="ECO:0000259" key="3">
    <source>
        <dbReference type="Pfam" id="PF25021"/>
    </source>
</evidence>
<evidence type="ECO:0000313" key="4">
    <source>
        <dbReference type="EMBL" id="RAI77637.1"/>
    </source>
</evidence>
<dbReference type="PANTHER" id="PTHR46388:SF2">
    <property type="entry name" value="NHL REPEAT-CONTAINING PROTEIN 2"/>
    <property type="match status" value="1"/>
</dbReference>
<sequence length="672" mass="69116">MIDKNDNLYIVDVNNSCIRKVGVDGVITTVAGNGTSGFSGDGGPATSAQLQSPGAVAVDTAGNLYIADTNNNRIRKVDVNGTITTVAGNGAYQFNGDGGVAVNTTLSFPSDVAVDATGNLYISDTYNNRIRKVDTNGIITTVAGNGTAGFSGDGGLAVNAIIGSITGIDIDASGNLYIADQNNSRLRRITSDGMITTVAGGFTGDGGNATNAFFRKLSPSTPTTLTVDTKGNVYVMDRFGNRLRKVSPNGIITTVAGTGAYGYSGDGGPAVEAQLQHPRGVGLDSTGNLYFVDQFNTRLRRIATNGTITTIAGNGKIEFIENRTNTSSADYYNPSGMAVSKSGIAYVPTSKCILKITTSGVISIVAGTTASAGYSGDGGLAINAELNNPTAVALDKDENLYIADSFNNRVRKVDANGIITTVVGSSLPGYGGENILATNSPVHSPYGIAFDASGIMYISETGYPRVRKVDRDGIITTVAGNGVAGFSGDGALSINSSLSLPTGITTDAAGNLYIADAGNRRIRKITYPIRPTLVAIASLNCSTTSTTLTAQPSGEGFAYQFGPGAVQIGTTNQAVVSTSGLYSVTVTTSVFGSPAGSATISVSPTDIYTVKAGNWNDSTVWSCGMIPTIGQKARILHVINLPSNYQAQARAIQYELGGSLSLAAGAELHLIP</sequence>
<feature type="repeat" description="NHL" evidence="2">
    <location>
        <begin position="106"/>
        <end position="136"/>
    </location>
</feature>
<protein>
    <recommendedName>
        <fullName evidence="3">Teneurin NHL domain-containing protein</fullName>
    </recommendedName>
</protein>
<feature type="domain" description="Teneurin NHL" evidence="3">
    <location>
        <begin position="96"/>
        <end position="145"/>
    </location>
</feature>
<dbReference type="AlphaFoldDB" id="A0A327NQW6"/>
<dbReference type="InterPro" id="IPR001258">
    <property type="entry name" value="NHL_repeat"/>
</dbReference>
<dbReference type="SUPFAM" id="SSF101898">
    <property type="entry name" value="NHL repeat"/>
    <property type="match status" value="1"/>
</dbReference>
<proteinExistence type="predicted"/>
<evidence type="ECO:0000313" key="5">
    <source>
        <dbReference type="Proteomes" id="UP000249016"/>
    </source>
</evidence>
<comment type="caution">
    <text evidence="4">The sequence shown here is derived from an EMBL/GenBank/DDBJ whole genome shotgun (WGS) entry which is preliminary data.</text>
</comment>
<feature type="repeat" description="NHL" evidence="2">
    <location>
        <begin position="37"/>
        <end position="80"/>
    </location>
</feature>